<dbReference type="Proteomes" id="UP000605986">
    <property type="component" value="Unassembled WGS sequence"/>
</dbReference>
<dbReference type="AlphaFoldDB" id="A0A8H4KSH1"/>
<dbReference type="Pfam" id="PF06985">
    <property type="entry name" value="HET"/>
    <property type="match status" value="1"/>
</dbReference>
<name>A0A8H4KSH1_9HYPO</name>
<reference evidence="2" key="1">
    <citation type="submission" date="2020-01" db="EMBL/GenBank/DDBJ databases">
        <title>Identification and distribution of gene clusters putatively required for synthesis of sphingolipid metabolism inhibitors in phylogenetically diverse species of the filamentous fungus Fusarium.</title>
        <authorList>
            <person name="Kim H.-S."/>
            <person name="Busman M."/>
            <person name="Brown D.W."/>
            <person name="Divon H."/>
            <person name="Uhlig S."/>
            <person name="Proctor R.H."/>
        </authorList>
    </citation>
    <scope>NUCLEOTIDE SEQUENCE</scope>
    <source>
        <strain evidence="2">NRRL 53441</strain>
    </source>
</reference>
<feature type="domain" description="Heterokaryon incompatibility" evidence="1">
    <location>
        <begin position="204"/>
        <end position="358"/>
    </location>
</feature>
<organism evidence="2 3">
    <name type="scientific">Fusarium austroafricanum</name>
    <dbReference type="NCBI Taxonomy" id="2364996"/>
    <lineage>
        <taxon>Eukaryota</taxon>
        <taxon>Fungi</taxon>
        <taxon>Dikarya</taxon>
        <taxon>Ascomycota</taxon>
        <taxon>Pezizomycotina</taxon>
        <taxon>Sordariomycetes</taxon>
        <taxon>Hypocreomycetidae</taxon>
        <taxon>Hypocreales</taxon>
        <taxon>Nectriaceae</taxon>
        <taxon>Fusarium</taxon>
        <taxon>Fusarium concolor species complex</taxon>
    </lineage>
</organism>
<dbReference type="EMBL" id="JAADJG010000109">
    <property type="protein sequence ID" value="KAF4454939.1"/>
    <property type="molecule type" value="Genomic_DNA"/>
</dbReference>
<sequence>MPFCSVCHDLDIAEAPPDQLYLRALDVIQKNASLGCDLCSLVIGIALDHAISLPGNTENLNDYIFCVHLSLSGNGTCIEKPEYNKILVKVTRRVGMWTDDEYVKTSMPTDSDHEICIAADPDSLPYKSGFIGGRFLGPDIAAPEYVHAIGDWIQQCISSHEDCCKSISDGKSFDPYQVDLPTRCIEVTSTTAFLKATHGMKGSYVALSHRWNQETETVKTTSSNYETRISGSDLGSLTKTFQDAITLVRRLGLQYLWVDSICIIQGSEDWDREKWKMGQYYEHALFTISAIGSVSQDTPSPGFLKARLPKSLVRLPFRQNGTRQGSVYLYKREKKDYMSFHADVEASELNSRGWVFQERLLSKRIIYFTNEESFLECRSRIPQSFCNDLIEQPSEHLVLMSVSKKRPILPKHAFKINFGSETASPLNTWYTIVEAFSRTKLTKQSDHLAAISGAASEYGQAIETQMRNGQNTQPIQNYLSGLWLQDIHYGLMWFAFDGKNRTCPCGAPSWSWLSYQGSIGWPPRDIKSQPALQVLGGELEEVAQGASQSPDVVIMTAKLHVKSRIQSVFVVRDVLPREREDIGPPVVSNHDRKRGRDLGLMSFYDCLKNGSYPVIHPSSPDLTGGWGIFEKAPPVQEWAGSSSGKVLAIHVASRREGGGPGLLGEYLNLERTVYDVIYVEFAGDNIFKRIGAGMIFDRNIMKGFERCEDTEMILI</sequence>
<dbReference type="PANTHER" id="PTHR33112">
    <property type="entry name" value="DOMAIN PROTEIN, PUTATIVE-RELATED"/>
    <property type="match status" value="1"/>
</dbReference>
<evidence type="ECO:0000313" key="2">
    <source>
        <dbReference type="EMBL" id="KAF4454939.1"/>
    </source>
</evidence>
<gene>
    <name evidence="2" type="ORF">F53441_2596</name>
</gene>
<accession>A0A8H4KSH1</accession>
<evidence type="ECO:0000259" key="1">
    <source>
        <dbReference type="Pfam" id="PF06985"/>
    </source>
</evidence>
<dbReference type="PANTHER" id="PTHR33112:SF16">
    <property type="entry name" value="HETEROKARYON INCOMPATIBILITY DOMAIN-CONTAINING PROTEIN"/>
    <property type="match status" value="1"/>
</dbReference>
<keyword evidence="3" id="KW-1185">Reference proteome</keyword>
<evidence type="ECO:0000313" key="3">
    <source>
        <dbReference type="Proteomes" id="UP000605986"/>
    </source>
</evidence>
<dbReference type="OrthoDB" id="4161196at2759"/>
<comment type="caution">
    <text evidence="2">The sequence shown here is derived from an EMBL/GenBank/DDBJ whole genome shotgun (WGS) entry which is preliminary data.</text>
</comment>
<dbReference type="InterPro" id="IPR010730">
    <property type="entry name" value="HET"/>
</dbReference>
<proteinExistence type="predicted"/>
<protein>
    <submittedName>
        <fullName evidence="2">HET-domain-containing protein</fullName>
    </submittedName>
</protein>